<sequence>MYLLRKLLIYTLCILCHIPAFSQEVMNIKKIADEALEQSKVASLKRLIADADLTLKVQALSVTDNPPMPASKDIHDYYSWSPYSWPNPNAKDSLSYITKDGETNPETEKVSDKPLLRKMSVSVHTLALAYHFTKDKRYAQKSAELIRRWFLNPKTKMNPNLNFGQCKPGVEVGTPTGIIDSRWFILVIDAQEMLQGADVFQEAERRELKVWFNTFLNWLLTSEIGKEEGKKKNNHGTWYAAQTAYYALYTGDNQLATKIVSDSKKFFDTQIDSMGRQIYELNRTKSYDYSLYNVHALITLAKVGSKVGIDLWHYNTDNGNSKNILESIKYLAGFVEPGSIWPFKQITDKAISLDVDDGGHFSVYYPYDLYSALLSYYHVYKDASLLNLLRKLSEGVAKENRANLLVFRK</sequence>
<dbReference type="Pfam" id="PF05426">
    <property type="entry name" value="Alginate_lyase"/>
    <property type="match status" value="1"/>
</dbReference>
<evidence type="ECO:0000256" key="3">
    <source>
        <dbReference type="SAM" id="SignalP"/>
    </source>
</evidence>
<keyword evidence="1 3" id="KW-0732">Signal</keyword>
<keyword evidence="2" id="KW-0456">Lyase</keyword>
<organism evidence="5">
    <name type="scientific">Sphingobacterium sp. (strain 21)</name>
    <dbReference type="NCBI Taxonomy" id="743722"/>
    <lineage>
        <taxon>Bacteria</taxon>
        <taxon>Pseudomonadati</taxon>
        <taxon>Bacteroidota</taxon>
        <taxon>Sphingobacteriia</taxon>
        <taxon>Sphingobacteriales</taxon>
        <taxon>Sphingobacteriaceae</taxon>
        <taxon>Sphingobacterium</taxon>
    </lineage>
</organism>
<evidence type="ECO:0000256" key="2">
    <source>
        <dbReference type="ARBA" id="ARBA00023239"/>
    </source>
</evidence>
<dbReference type="Gene3D" id="1.50.10.100">
    <property type="entry name" value="Chondroitin AC/alginate lyase"/>
    <property type="match status" value="1"/>
</dbReference>
<dbReference type="PATRIC" id="fig|743722.3.peg.3748"/>
<evidence type="ECO:0000259" key="4">
    <source>
        <dbReference type="Pfam" id="PF05426"/>
    </source>
</evidence>
<dbReference type="eggNOG" id="ENOG502Z7SW">
    <property type="taxonomic scope" value="Bacteria"/>
</dbReference>
<feature type="chain" id="PRO_5003306030" description="Alginate lyase domain-containing protein" evidence="3">
    <location>
        <begin position="23"/>
        <end position="409"/>
    </location>
</feature>
<accession>F4C458</accession>
<dbReference type="GO" id="GO:0042597">
    <property type="term" value="C:periplasmic space"/>
    <property type="evidence" value="ECO:0007669"/>
    <property type="project" value="InterPro"/>
</dbReference>
<dbReference type="SUPFAM" id="SSF48230">
    <property type="entry name" value="Chondroitin AC/alginate lyase"/>
    <property type="match status" value="1"/>
</dbReference>
<feature type="domain" description="Alginate lyase" evidence="4">
    <location>
        <begin position="61"/>
        <end position="339"/>
    </location>
</feature>
<reference evidence="5" key="1">
    <citation type="submission" date="2011-03" db="EMBL/GenBank/DDBJ databases">
        <title>Complete sequence of Sphingobacterium sp. 21.</title>
        <authorList>
            <consortium name="US DOE Joint Genome Institute"/>
            <person name="Lucas S."/>
            <person name="Copeland A."/>
            <person name="Lapidus A."/>
            <person name="Cheng J.-F."/>
            <person name="Goodwin L."/>
            <person name="Pitluck S."/>
            <person name="Davenport K."/>
            <person name="Detter J.C."/>
            <person name="Han C."/>
            <person name="Tapia R."/>
            <person name="Land M."/>
            <person name="Hauser L."/>
            <person name="Kyrpides N."/>
            <person name="Ivanova N."/>
            <person name="Ovchinnikova G."/>
            <person name="Pagani I."/>
            <person name="Siebers A.K."/>
            <person name="Allgaier M."/>
            <person name="Thelen M.P."/>
            <person name="Hugenholtz P."/>
            <person name="Woyke T."/>
        </authorList>
    </citation>
    <scope>NUCLEOTIDE SEQUENCE</scope>
    <source>
        <strain evidence="5">21</strain>
    </source>
</reference>
<dbReference type="KEGG" id="shg:Sph21_3510"/>
<dbReference type="STRING" id="743722.Sph21_3510"/>
<feature type="signal peptide" evidence="3">
    <location>
        <begin position="1"/>
        <end position="22"/>
    </location>
</feature>
<protein>
    <recommendedName>
        <fullName evidence="4">Alginate lyase domain-containing protein</fullName>
    </recommendedName>
</protein>
<dbReference type="InterPro" id="IPR008397">
    <property type="entry name" value="Alginate_lyase_dom"/>
</dbReference>
<dbReference type="HOGENOM" id="CLU_031144_0_0_10"/>
<evidence type="ECO:0000313" key="5">
    <source>
        <dbReference type="EMBL" id="ADZ80048.1"/>
    </source>
</evidence>
<gene>
    <name evidence="5" type="ordered locus">Sph21_3510</name>
</gene>
<proteinExistence type="predicted"/>
<dbReference type="InterPro" id="IPR008929">
    <property type="entry name" value="Chondroitin_lyas"/>
</dbReference>
<dbReference type="EMBL" id="CP002584">
    <property type="protein sequence ID" value="ADZ80048.1"/>
    <property type="molecule type" value="Genomic_DNA"/>
</dbReference>
<dbReference type="GO" id="GO:0016829">
    <property type="term" value="F:lyase activity"/>
    <property type="evidence" value="ECO:0007669"/>
    <property type="project" value="UniProtKB-KW"/>
</dbReference>
<evidence type="ECO:0000256" key="1">
    <source>
        <dbReference type="ARBA" id="ARBA00022729"/>
    </source>
</evidence>
<name>F4C458_SPHS2</name>
<dbReference type="AlphaFoldDB" id="F4C458"/>